<dbReference type="OrthoDB" id="5510039at2"/>
<protein>
    <recommendedName>
        <fullName evidence="4">Lipoprotein</fullName>
    </recommendedName>
</protein>
<proteinExistence type="predicted"/>
<name>A0A0K1PPF8_9BACT</name>
<keyword evidence="3" id="KW-1185">Reference proteome</keyword>
<gene>
    <name evidence="2" type="ORF">AKJ09_02061</name>
</gene>
<dbReference type="KEGG" id="llu:AKJ09_02061"/>
<organism evidence="2 3">
    <name type="scientific">Labilithrix luteola</name>
    <dbReference type="NCBI Taxonomy" id="1391654"/>
    <lineage>
        <taxon>Bacteria</taxon>
        <taxon>Pseudomonadati</taxon>
        <taxon>Myxococcota</taxon>
        <taxon>Polyangia</taxon>
        <taxon>Polyangiales</taxon>
        <taxon>Labilitrichaceae</taxon>
        <taxon>Labilithrix</taxon>
    </lineage>
</organism>
<sequence>MRLRSNVAVLFGVLAPLTVGCGGASPAAAPSGGAKASSGAAAERFFPLEEGRLYHYLTRENGETGMLVARVHRSDATHGELRLTNTTKRFVYGPSSVSYDGGATILKDPIEVGASWPGEHGGTTKVSAVDTNVTVAAGSYSGCVQTVEEGGRMPGARYATTYCPGVGMVLLEISAAGNEARAELKSYGAPVKIE</sequence>
<dbReference type="AlphaFoldDB" id="A0A0K1PPF8"/>
<reference evidence="2 3" key="1">
    <citation type="submission" date="2015-08" db="EMBL/GenBank/DDBJ databases">
        <authorList>
            <person name="Babu N.S."/>
            <person name="Beckwith C.J."/>
            <person name="Beseler K.G."/>
            <person name="Brison A."/>
            <person name="Carone J.V."/>
            <person name="Caskin T.P."/>
            <person name="Diamond M."/>
            <person name="Durham M.E."/>
            <person name="Foxe J.M."/>
            <person name="Go M."/>
            <person name="Henderson B.A."/>
            <person name="Jones I.B."/>
            <person name="McGettigan J.A."/>
            <person name="Micheletti S.J."/>
            <person name="Nasrallah M.E."/>
            <person name="Ortiz D."/>
            <person name="Piller C.R."/>
            <person name="Privatt S.R."/>
            <person name="Schneider S.L."/>
            <person name="Sharp S."/>
            <person name="Smith T.C."/>
            <person name="Stanton J.D."/>
            <person name="Ullery H.E."/>
            <person name="Wilson R.J."/>
            <person name="Serrano M.G."/>
            <person name="Buck G."/>
            <person name="Lee V."/>
            <person name="Wang Y."/>
            <person name="Carvalho R."/>
            <person name="Voegtly L."/>
            <person name="Shi R."/>
            <person name="Duckworth R."/>
            <person name="Johnson A."/>
            <person name="Loviza R."/>
            <person name="Walstead R."/>
            <person name="Shah Z."/>
            <person name="Kiflezghi M."/>
            <person name="Wade K."/>
            <person name="Ball S.L."/>
            <person name="Bradley K.W."/>
            <person name="Asai D.J."/>
            <person name="Bowman C.A."/>
            <person name="Russell D.A."/>
            <person name="Pope W.H."/>
            <person name="Jacobs-Sera D."/>
            <person name="Hendrix R.W."/>
            <person name="Hatfull G.F."/>
        </authorList>
    </citation>
    <scope>NUCLEOTIDE SEQUENCE [LARGE SCALE GENOMIC DNA]</scope>
    <source>
        <strain evidence="2 3">DSM 27648</strain>
    </source>
</reference>
<accession>A0A0K1PPF8</accession>
<evidence type="ECO:0000313" key="2">
    <source>
        <dbReference type="EMBL" id="AKU95397.1"/>
    </source>
</evidence>
<feature type="signal peptide" evidence="1">
    <location>
        <begin position="1"/>
        <end position="21"/>
    </location>
</feature>
<dbReference type="EMBL" id="CP012333">
    <property type="protein sequence ID" value="AKU95397.1"/>
    <property type="molecule type" value="Genomic_DNA"/>
</dbReference>
<evidence type="ECO:0000256" key="1">
    <source>
        <dbReference type="SAM" id="SignalP"/>
    </source>
</evidence>
<dbReference type="STRING" id="1391654.AKJ09_02061"/>
<feature type="chain" id="PRO_5005466106" description="Lipoprotein" evidence="1">
    <location>
        <begin position="22"/>
        <end position="194"/>
    </location>
</feature>
<evidence type="ECO:0008006" key="4">
    <source>
        <dbReference type="Google" id="ProtNLM"/>
    </source>
</evidence>
<dbReference type="RefSeq" id="WP_146646851.1">
    <property type="nucleotide sequence ID" value="NZ_CP012333.1"/>
</dbReference>
<evidence type="ECO:0000313" key="3">
    <source>
        <dbReference type="Proteomes" id="UP000064967"/>
    </source>
</evidence>
<dbReference type="PROSITE" id="PS51257">
    <property type="entry name" value="PROKAR_LIPOPROTEIN"/>
    <property type="match status" value="1"/>
</dbReference>
<dbReference type="Proteomes" id="UP000064967">
    <property type="component" value="Chromosome"/>
</dbReference>
<keyword evidence="1" id="KW-0732">Signal</keyword>